<dbReference type="Pfam" id="PF13639">
    <property type="entry name" value="zf-RING_2"/>
    <property type="match status" value="1"/>
</dbReference>
<dbReference type="GO" id="GO:0008270">
    <property type="term" value="F:zinc ion binding"/>
    <property type="evidence" value="ECO:0007669"/>
    <property type="project" value="UniProtKB-KW"/>
</dbReference>
<protein>
    <recommendedName>
        <fullName evidence="5">RING-type domain-containing protein</fullName>
    </recommendedName>
</protein>
<feature type="domain" description="RING-type" evidence="5">
    <location>
        <begin position="139"/>
        <end position="179"/>
    </location>
</feature>
<evidence type="ECO:0000259" key="5">
    <source>
        <dbReference type="PROSITE" id="PS50089"/>
    </source>
</evidence>
<reference evidence="6" key="1">
    <citation type="submission" date="2021-02" db="EMBL/GenBank/DDBJ databases">
        <authorList>
            <person name="Nowell W R."/>
        </authorList>
    </citation>
    <scope>NUCLEOTIDE SEQUENCE</scope>
    <source>
        <strain evidence="6">Ploen Becks lab</strain>
    </source>
</reference>
<evidence type="ECO:0000313" key="7">
    <source>
        <dbReference type="Proteomes" id="UP000663879"/>
    </source>
</evidence>
<organism evidence="6 7">
    <name type="scientific">Brachionus calyciflorus</name>
    <dbReference type="NCBI Taxonomy" id="104777"/>
    <lineage>
        <taxon>Eukaryota</taxon>
        <taxon>Metazoa</taxon>
        <taxon>Spiralia</taxon>
        <taxon>Gnathifera</taxon>
        <taxon>Rotifera</taxon>
        <taxon>Eurotatoria</taxon>
        <taxon>Monogononta</taxon>
        <taxon>Pseudotrocha</taxon>
        <taxon>Ploima</taxon>
        <taxon>Brachionidae</taxon>
        <taxon>Brachionus</taxon>
    </lineage>
</organism>
<comment type="caution">
    <text evidence="6">The sequence shown here is derived from an EMBL/GenBank/DDBJ whole genome shotgun (WGS) entry which is preliminary data.</text>
</comment>
<dbReference type="GO" id="GO:0000151">
    <property type="term" value="C:ubiquitin ligase complex"/>
    <property type="evidence" value="ECO:0007669"/>
    <property type="project" value="TreeGrafter"/>
</dbReference>
<keyword evidence="7" id="KW-1185">Reference proteome</keyword>
<gene>
    <name evidence="6" type="ORF">OXX778_LOCUS2986</name>
</gene>
<evidence type="ECO:0000256" key="2">
    <source>
        <dbReference type="ARBA" id="ARBA00022833"/>
    </source>
</evidence>
<keyword evidence="2" id="KW-0862">Zinc</keyword>
<dbReference type="Gene3D" id="3.30.40.10">
    <property type="entry name" value="Zinc/RING finger domain, C3HC4 (zinc finger)"/>
    <property type="match status" value="1"/>
</dbReference>
<dbReference type="SMART" id="SM00184">
    <property type="entry name" value="RING"/>
    <property type="match status" value="1"/>
</dbReference>
<dbReference type="Proteomes" id="UP000663879">
    <property type="component" value="Unassembled WGS sequence"/>
</dbReference>
<proteinExistence type="predicted"/>
<feature type="compositionally biased region" description="Low complexity" evidence="4">
    <location>
        <begin position="1"/>
        <end position="13"/>
    </location>
</feature>
<evidence type="ECO:0000256" key="3">
    <source>
        <dbReference type="PROSITE-ProRule" id="PRU00175"/>
    </source>
</evidence>
<sequence length="192" mass="22001">MGNCLDRSISSSSDESEDNHEYESRSRRSRSRRSSGSNRYVQLVDSSHSINSSLLNQNRSMLSHRARINNNTENIFSTSLPNQSFSLTSSQQVYYLTPNVQRTADQLTEEDQIKLLKRMALIQQLPCGAYDENKKHRECVICMIDFEKDDSVKYLPCMHTFHQSCIDAWLVRSLMCPCCMEPVDAGLLAAYE</sequence>
<dbReference type="AlphaFoldDB" id="A0A813NHA2"/>
<dbReference type="PANTHER" id="PTHR46359">
    <property type="entry name" value="GEO07743P1"/>
    <property type="match status" value="1"/>
</dbReference>
<dbReference type="PROSITE" id="PS50089">
    <property type="entry name" value="ZF_RING_2"/>
    <property type="match status" value="1"/>
</dbReference>
<feature type="region of interest" description="Disordered" evidence="4">
    <location>
        <begin position="1"/>
        <end position="39"/>
    </location>
</feature>
<dbReference type="InterPro" id="IPR013083">
    <property type="entry name" value="Znf_RING/FYVE/PHD"/>
</dbReference>
<dbReference type="SUPFAM" id="SSF57850">
    <property type="entry name" value="RING/U-box"/>
    <property type="match status" value="1"/>
</dbReference>
<name>A0A813NHA2_9BILA</name>
<dbReference type="GO" id="GO:0061630">
    <property type="term" value="F:ubiquitin protein ligase activity"/>
    <property type="evidence" value="ECO:0007669"/>
    <property type="project" value="TreeGrafter"/>
</dbReference>
<evidence type="ECO:0000256" key="1">
    <source>
        <dbReference type="ARBA" id="ARBA00022771"/>
    </source>
</evidence>
<dbReference type="EMBL" id="CAJNOC010000250">
    <property type="protein sequence ID" value="CAF0733439.1"/>
    <property type="molecule type" value="Genomic_DNA"/>
</dbReference>
<dbReference type="InterPro" id="IPR052804">
    <property type="entry name" value="UEC_component"/>
</dbReference>
<dbReference type="OrthoDB" id="9984778at2759"/>
<accession>A0A813NHA2</accession>
<evidence type="ECO:0000313" key="6">
    <source>
        <dbReference type="EMBL" id="CAF0733439.1"/>
    </source>
</evidence>
<dbReference type="InterPro" id="IPR001841">
    <property type="entry name" value="Znf_RING"/>
</dbReference>
<keyword evidence="1 3" id="KW-0863">Zinc-finger</keyword>
<evidence type="ECO:0000256" key="4">
    <source>
        <dbReference type="SAM" id="MobiDB-lite"/>
    </source>
</evidence>
<dbReference type="GO" id="GO:0006511">
    <property type="term" value="P:ubiquitin-dependent protein catabolic process"/>
    <property type="evidence" value="ECO:0007669"/>
    <property type="project" value="TreeGrafter"/>
</dbReference>
<keyword evidence="1 3" id="KW-0479">Metal-binding</keyword>
<dbReference type="PANTHER" id="PTHR46359:SF2">
    <property type="entry name" value="GEO07743P1"/>
    <property type="match status" value="1"/>
</dbReference>